<dbReference type="PANTHER" id="PTHR11091">
    <property type="entry name" value="OXIDOREDUCTASE-RELATED"/>
    <property type="match status" value="1"/>
</dbReference>
<dbReference type="Pfam" id="PF02615">
    <property type="entry name" value="Ldh_2"/>
    <property type="match status" value="1"/>
</dbReference>
<organism evidence="3 4">
    <name type="scientific">Fuscibacter oryzae</name>
    <dbReference type="NCBI Taxonomy" id="2803939"/>
    <lineage>
        <taxon>Bacteria</taxon>
        <taxon>Pseudomonadati</taxon>
        <taxon>Pseudomonadota</taxon>
        <taxon>Alphaproteobacteria</taxon>
        <taxon>Rhodobacterales</taxon>
        <taxon>Paracoccaceae</taxon>
        <taxon>Fuscibacter</taxon>
    </lineage>
</organism>
<reference evidence="3" key="1">
    <citation type="submission" date="2021-01" db="EMBL/GenBank/DDBJ databases">
        <title>Genome seq and assembly of Tabrizicola sp. KVB23.</title>
        <authorList>
            <person name="Chhetri G."/>
        </authorList>
    </citation>
    <scope>NUCLEOTIDE SEQUENCE</scope>
    <source>
        <strain evidence="3">KVB23</strain>
    </source>
</reference>
<dbReference type="EMBL" id="JAESVP010000008">
    <property type="protein sequence ID" value="MBL4929537.1"/>
    <property type="molecule type" value="Genomic_DNA"/>
</dbReference>
<dbReference type="PANTHER" id="PTHR11091:SF0">
    <property type="entry name" value="MALATE DEHYDROGENASE"/>
    <property type="match status" value="1"/>
</dbReference>
<gene>
    <name evidence="3" type="ORF">JI744_15640</name>
</gene>
<dbReference type="InterPro" id="IPR043143">
    <property type="entry name" value="Mal/L-sulf/L-lact_DH-like_NADP"/>
</dbReference>
<dbReference type="InterPro" id="IPR043144">
    <property type="entry name" value="Mal/L-sulf/L-lact_DH-like_ah"/>
</dbReference>
<dbReference type="GO" id="GO:0016491">
    <property type="term" value="F:oxidoreductase activity"/>
    <property type="evidence" value="ECO:0007669"/>
    <property type="project" value="UniProtKB-KW"/>
</dbReference>
<dbReference type="SUPFAM" id="SSF89733">
    <property type="entry name" value="L-sulfolactate dehydrogenase-like"/>
    <property type="match status" value="1"/>
</dbReference>
<comment type="caution">
    <text evidence="3">The sequence shown here is derived from an EMBL/GenBank/DDBJ whole genome shotgun (WGS) entry which is preliminary data.</text>
</comment>
<evidence type="ECO:0000313" key="4">
    <source>
        <dbReference type="Proteomes" id="UP000619033"/>
    </source>
</evidence>
<sequence>MRTSDTHIGFADLVLHLKERFESVGADPWIAACLAENCALCEQAGTLSHGVFRMKGYLNSIASGWVDAKAKPDLNRVSQSFLRVNGRNGFAQPALVRARSELLRMVDETGVAVLSMCNSHHFSALWPDVEPFADLGLIALSTATGGTSVIPPGGNRKVLGTNPIAFAAPVKGGPSFLIDLATAAMSQGDVTIARNEGRSLPMGIGVDHGGQPTSDPSEILSGGGILPFGGYKGTALSLMVEVLASALSGGQFSHQVDFSNHPKAETSRTGYFLMLIDGGRGQDLPINERTMEFFHAVRAAGVERLPGDRLHAARRRAQTVGIPITETIRDFLAQ</sequence>
<dbReference type="AlphaFoldDB" id="A0A8J7SVH7"/>
<evidence type="ECO:0000313" key="3">
    <source>
        <dbReference type="EMBL" id="MBL4929537.1"/>
    </source>
</evidence>
<comment type="similarity">
    <text evidence="1">Belongs to the LDH2/MDH2 oxidoreductase family.</text>
</comment>
<protein>
    <submittedName>
        <fullName evidence="3">Ldh family oxidoreductase</fullName>
    </submittedName>
</protein>
<dbReference type="Proteomes" id="UP000619033">
    <property type="component" value="Unassembled WGS sequence"/>
</dbReference>
<evidence type="ECO:0000256" key="1">
    <source>
        <dbReference type="ARBA" id="ARBA00006056"/>
    </source>
</evidence>
<dbReference type="InterPro" id="IPR036111">
    <property type="entry name" value="Mal/L-sulfo/L-lacto_DH-like_sf"/>
</dbReference>
<name>A0A8J7SVH7_9RHOB</name>
<proteinExistence type="inferred from homology"/>
<dbReference type="InterPro" id="IPR003767">
    <property type="entry name" value="Malate/L-lactate_DH-like"/>
</dbReference>
<dbReference type="Gene3D" id="1.10.1530.10">
    <property type="match status" value="1"/>
</dbReference>
<keyword evidence="2" id="KW-0560">Oxidoreductase</keyword>
<evidence type="ECO:0000256" key="2">
    <source>
        <dbReference type="ARBA" id="ARBA00023002"/>
    </source>
</evidence>
<dbReference type="RefSeq" id="WP_202662066.1">
    <property type="nucleotide sequence ID" value="NZ_JAESVP010000008.1"/>
</dbReference>
<accession>A0A8J7SVH7</accession>
<keyword evidence="4" id="KW-1185">Reference proteome</keyword>
<dbReference type="Gene3D" id="3.30.1370.60">
    <property type="entry name" value="Hypothetical oxidoreductase yiak, domain 2"/>
    <property type="match status" value="1"/>
</dbReference>